<reference evidence="12" key="1">
    <citation type="submission" date="2023-03" db="EMBL/GenBank/DDBJ databases">
        <authorList>
            <person name="Pearce D."/>
        </authorList>
    </citation>
    <scope>NUCLEOTIDE SEQUENCE</scope>
    <source>
        <strain evidence="12">Mc</strain>
    </source>
</reference>
<dbReference type="PANTHER" id="PTHR37468">
    <property type="entry name" value="SULFATE TRANSPORTER CYSZ"/>
    <property type="match status" value="1"/>
</dbReference>
<keyword evidence="2" id="KW-0813">Transport</keyword>
<keyword evidence="5" id="KW-0028">Amino-acid biosynthesis</keyword>
<organism evidence="12 13">
    <name type="scientific">Methylococcus capsulatus</name>
    <dbReference type="NCBI Taxonomy" id="414"/>
    <lineage>
        <taxon>Bacteria</taxon>
        <taxon>Pseudomonadati</taxon>
        <taxon>Pseudomonadota</taxon>
        <taxon>Gammaproteobacteria</taxon>
        <taxon>Methylococcales</taxon>
        <taxon>Methylococcaceae</taxon>
        <taxon>Methylococcus</taxon>
    </lineage>
</organism>
<dbReference type="GO" id="GO:0019344">
    <property type="term" value="P:cysteine biosynthetic process"/>
    <property type="evidence" value="ECO:0007669"/>
    <property type="project" value="UniProtKB-KW"/>
</dbReference>
<dbReference type="EMBL" id="OX458332">
    <property type="protein sequence ID" value="CAI8873972.1"/>
    <property type="molecule type" value="Genomic_DNA"/>
</dbReference>
<dbReference type="RefSeq" id="WP_017365189.1">
    <property type="nucleotide sequence ID" value="NZ_OX458332.1"/>
</dbReference>
<feature type="transmembrane region" description="Helical" evidence="11">
    <location>
        <begin position="214"/>
        <end position="247"/>
    </location>
</feature>
<dbReference type="InterPro" id="IPR050480">
    <property type="entry name" value="CysZ-like"/>
</dbReference>
<evidence type="ECO:0000256" key="1">
    <source>
        <dbReference type="ARBA" id="ARBA00004141"/>
    </source>
</evidence>
<dbReference type="GO" id="GO:0000103">
    <property type="term" value="P:sulfate assimilation"/>
    <property type="evidence" value="ECO:0007669"/>
    <property type="project" value="TreeGrafter"/>
</dbReference>
<evidence type="ECO:0000313" key="13">
    <source>
        <dbReference type="Proteomes" id="UP001158598"/>
    </source>
</evidence>
<evidence type="ECO:0000256" key="4">
    <source>
        <dbReference type="ARBA" id="ARBA00022519"/>
    </source>
</evidence>
<proteinExistence type="predicted"/>
<keyword evidence="8" id="KW-0764">Sulfate transport</keyword>
<feature type="transmembrane region" description="Helical" evidence="11">
    <location>
        <begin position="41"/>
        <end position="61"/>
    </location>
</feature>
<dbReference type="AlphaFoldDB" id="A0AA35Y206"/>
<evidence type="ECO:0000256" key="10">
    <source>
        <dbReference type="ARBA" id="ARBA00023192"/>
    </source>
</evidence>
<dbReference type="InterPro" id="IPR059112">
    <property type="entry name" value="CysZ/EI24"/>
</dbReference>
<evidence type="ECO:0000313" key="12">
    <source>
        <dbReference type="EMBL" id="CAI8873972.1"/>
    </source>
</evidence>
<keyword evidence="6 11" id="KW-0812">Transmembrane</keyword>
<name>A0AA35Y206_METCP</name>
<gene>
    <name evidence="12" type="ORF">MCNOR_2925</name>
</gene>
<dbReference type="NCBIfam" id="NF003433">
    <property type="entry name" value="PRK04949.1"/>
    <property type="match status" value="1"/>
</dbReference>
<evidence type="ECO:0000256" key="9">
    <source>
        <dbReference type="ARBA" id="ARBA00023136"/>
    </source>
</evidence>
<dbReference type="Proteomes" id="UP001158598">
    <property type="component" value="Chromosome"/>
</dbReference>
<dbReference type="PANTHER" id="PTHR37468:SF1">
    <property type="entry name" value="SULFATE TRANSPORTER CYSZ"/>
    <property type="match status" value="1"/>
</dbReference>
<accession>A0AA35Y206</accession>
<comment type="subcellular location">
    <subcellularLocation>
        <location evidence="1">Membrane</location>
        <topology evidence="1">Multi-pass membrane protein</topology>
    </subcellularLocation>
</comment>
<evidence type="ECO:0000256" key="7">
    <source>
        <dbReference type="ARBA" id="ARBA00022989"/>
    </source>
</evidence>
<keyword evidence="9 11" id="KW-0472">Membrane</keyword>
<evidence type="ECO:0000256" key="8">
    <source>
        <dbReference type="ARBA" id="ARBA00023032"/>
    </source>
</evidence>
<keyword evidence="3" id="KW-1003">Cell membrane</keyword>
<keyword evidence="7 11" id="KW-1133">Transmembrane helix</keyword>
<evidence type="ECO:0000256" key="5">
    <source>
        <dbReference type="ARBA" id="ARBA00022605"/>
    </source>
</evidence>
<feature type="transmembrane region" description="Helical" evidence="11">
    <location>
        <begin position="149"/>
        <end position="168"/>
    </location>
</feature>
<evidence type="ECO:0000256" key="6">
    <source>
        <dbReference type="ARBA" id="ARBA00022692"/>
    </source>
</evidence>
<keyword evidence="10" id="KW-0198">Cysteine biosynthesis</keyword>
<dbReference type="Pfam" id="PF07264">
    <property type="entry name" value="EI24"/>
    <property type="match status" value="1"/>
</dbReference>
<feature type="transmembrane region" description="Helical" evidence="11">
    <location>
        <begin position="81"/>
        <end position="107"/>
    </location>
</feature>
<protein>
    <submittedName>
        <fullName evidence="12">CysZ protein</fullName>
    </submittedName>
</protein>
<sequence>MSNPISQVTAIDFRRLNSPMTAFRCLITGLTWLAKPGIRRYVWIPLAVNLVLYGLGLWLGIRYFSAFLNWMLPGWLDFLRWLLWPVFAVGFFTLMYFTFSVLANIIGSPFYGVLAERTAELATGRRIRPAGVAGEVGMWSALRSEFRRLAYLGLRIVPLAALFLVPVVNLVAPVLWMIFNAWFMALEYTAYPLEARGYDFDHQRSLLGRFRLGAATFGGTVLLAQTIPLLNVLAAPAAVIGATLYLLELPVEE</sequence>
<evidence type="ECO:0000256" key="3">
    <source>
        <dbReference type="ARBA" id="ARBA00022475"/>
    </source>
</evidence>
<dbReference type="GO" id="GO:0005886">
    <property type="term" value="C:plasma membrane"/>
    <property type="evidence" value="ECO:0007669"/>
    <property type="project" value="TreeGrafter"/>
</dbReference>
<evidence type="ECO:0000256" key="2">
    <source>
        <dbReference type="ARBA" id="ARBA00022448"/>
    </source>
</evidence>
<evidence type="ECO:0000256" key="11">
    <source>
        <dbReference type="SAM" id="Phobius"/>
    </source>
</evidence>
<dbReference type="GO" id="GO:0009675">
    <property type="term" value="F:high-affinity sulfate:proton symporter activity"/>
    <property type="evidence" value="ECO:0007669"/>
    <property type="project" value="TreeGrafter"/>
</dbReference>
<keyword evidence="4" id="KW-0997">Cell inner membrane</keyword>